<dbReference type="InterPro" id="IPR016167">
    <property type="entry name" value="FAD-bd_PCMH_sub1"/>
</dbReference>
<dbReference type="SUPFAM" id="SSF47741">
    <property type="entry name" value="CO dehydrogenase ISP C-domain like"/>
    <property type="match status" value="1"/>
</dbReference>
<dbReference type="Proteomes" id="UP001155241">
    <property type="component" value="Unassembled WGS sequence"/>
</dbReference>
<dbReference type="SUPFAM" id="SSF56176">
    <property type="entry name" value="FAD-binding/transporter-associated domain-like"/>
    <property type="match status" value="1"/>
</dbReference>
<dbReference type="PIRSF" id="PIRSF036557">
    <property type="entry name" value="XdhA_RC"/>
    <property type="match status" value="1"/>
</dbReference>
<dbReference type="EMBL" id="JAMXLR010000072">
    <property type="protein sequence ID" value="MCO6046347.1"/>
    <property type="molecule type" value="Genomic_DNA"/>
</dbReference>
<dbReference type="InterPro" id="IPR016169">
    <property type="entry name" value="FAD-bd_PCMH_sub2"/>
</dbReference>
<reference evidence="6" key="1">
    <citation type="submission" date="2022-06" db="EMBL/GenBank/DDBJ databases">
        <title>Aeoliella straminimaris, a novel planctomycete from sediments.</title>
        <authorList>
            <person name="Vitorino I.R."/>
            <person name="Lage O.M."/>
        </authorList>
    </citation>
    <scope>NUCLEOTIDE SEQUENCE</scope>
    <source>
        <strain evidence="6">ICT_H6.2</strain>
    </source>
</reference>
<dbReference type="SMART" id="SM01092">
    <property type="entry name" value="CO_deh_flav_C"/>
    <property type="match status" value="1"/>
</dbReference>
<dbReference type="SUPFAM" id="SSF55447">
    <property type="entry name" value="CO dehydrogenase flavoprotein C-terminal domain-like"/>
    <property type="match status" value="1"/>
</dbReference>
<evidence type="ECO:0000313" key="6">
    <source>
        <dbReference type="EMBL" id="MCO6046347.1"/>
    </source>
</evidence>
<evidence type="ECO:0000256" key="4">
    <source>
        <dbReference type="ARBA" id="ARBA00023004"/>
    </source>
</evidence>
<dbReference type="InterPro" id="IPR005107">
    <property type="entry name" value="CO_DH_flav_C"/>
</dbReference>
<name>A0A9X2JIA5_9BACT</name>
<dbReference type="InterPro" id="IPR012675">
    <property type="entry name" value="Beta-grasp_dom_sf"/>
</dbReference>
<organism evidence="6 7">
    <name type="scientific">Aeoliella straminimaris</name>
    <dbReference type="NCBI Taxonomy" id="2954799"/>
    <lineage>
        <taxon>Bacteria</taxon>
        <taxon>Pseudomonadati</taxon>
        <taxon>Planctomycetota</taxon>
        <taxon>Planctomycetia</taxon>
        <taxon>Pirellulales</taxon>
        <taxon>Lacipirellulaceae</taxon>
        <taxon>Aeoliella</taxon>
    </lineage>
</organism>
<dbReference type="InterPro" id="IPR016208">
    <property type="entry name" value="Ald_Oxase/xanthine_DH-like"/>
</dbReference>
<proteinExistence type="predicted"/>
<keyword evidence="7" id="KW-1185">Reference proteome</keyword>
<keyword evidence="1" id="KW-0285">Flavoprotein</keyword>
<dbReference type="InterPro" id="IPR036318">
    <property type="entry name" value="FAD-bd_PCMH-like_sf"/>
</dbReference>
<dbReference type="InterPro" id="IPR016166">
    <property type="entry name" value="FAD-bd_PCMH"/>
</dbReference>
<dbReference type="GO" id="GO:0005506">
    <property type="term" value="F:iron ion binding"/>
    <property type="evidence" value="ECO:0007669"/>
    <property type="project" value="InterPro"/>
</dbReference>
<accession>A0A9X2JIA5</accession>
<dbReference type="GO" id="GO:0071949">
    <property type="term" value="F:FAD binding"/>
    <property type="evidence" value="ECO:0007669"/>
    <property type="project" value="InterPro"/>
</dbReference>
<dbReference type="GO" id="GO:0016491">
    <property type="term" value="F:oxidoreductase activity"/>
    <property type="evidence" value="ECO:0007669"/>
    <property type="project" value="InterPro"/>
</dbReference>
<keyword evidence="3" id="KW-0274">FAD</keyword>
<evidence type="ECO:0000256" key="1">
    <source>
        <dbReference type="ARBA" id="ARBA00022630"/>
    </source>
</evidence>
<keyword evidence="2" id="KW-0479">Metal-binding</keyword>
<dbReference type="Gene3D" id="3.30.390.50">
    <property type="entry name" value="CO dehydrogenase flavoprotein, C-terminal domain"/>
    <property type="match status" value="1"/>
</dbReference>
<dbReference type="PROSITE" id="PS51387">
    <property type="entry name" value="FAD_PCMH"/>
    <property type="match status" value="1"/>
</dbReference>
<dbReference type="InterPro" id="IPR036010">
    <property type="entry name" value="2Fe-2S_ferredoxin-like_sf"/>
</dbReference>
<dbReference type="InterPro" id="IPR006058">
    <property type="entry name" value="2Fe2S_fd_BS"/>
</dbReference>
<dbReference type="GO" id="GO:0051537">
    <property type="term" value="F:2 iron, 2 sulfur cluster binding"/>
    <property type="evidence" value="ECO:0007669"/>
    <property type="project" value="InterPro"/>
</dbReference>
<evidence type="ECO:0000256" key="2">
    <source>
        <dbReference type="ARBA" id="ARBA00022723"/>
    </source>
</evidence>
<dbReference type="Gene3D" id="3.30.465.10">
    <property type="match status" value="1"/>
</dbReference>
<protein>
    <submittedName>
        <fullName evidence="6">FAD binding domain-containing protein</fullName>
    </submittedName>
</protein>
<comment type="caution">
    <text evidence="6">The sequence shown here is derived from an EMBL/GenBank/DDBJ whole genome shotgun (WGS) entry which is preliminary data.</text>
</comment>
<dbReference type="PANTHER" id="PTHR45444">
    <property type="entry name" value="XANTHINE DEHYDROGENASE"/>
    <property type="match status" value="1"/>
</dbReference>
<dbReference type="Gene3D" id="3.10.20.30">
    <property type="match status" value="1"/>
</dbReference>
<gene>
    <name evidence="6" type="ORF">NG895_20805</name>
</gene>
<keyword evidence="4" id="KW-0408">Iron</keyword>
<dbReference type="InterPro" id="IPR002888">
    <property type="entry name" value="2Fe-2S-bd"/>
</dbReference>
<dbReference type="InterPro" id="IPR002346">
    <property type="entry name" value="Mopterin_DH_FAD-bd"/>
</dbReference>
<dbReference type="InterPro" id="IPR036683">
    <property type="entry name" value="CO_DH_flav_C_dom_sf"/>
</dbReference>
<feature type="domain" description="FAD-binding PCMH-type" evidence="5">
    <location>
        <begin position="208"/>
        <end position="381"/>
    </location>
</feature>
<evidence type="ECO:0000313" key="7">
    <source>
        <dbReference type="Proteomes" id="UP001155241"/>
    </source>
</evidence>
<dbReference type="AlphaFoldDB" id="A0A9X2JIA5"/>
<dbReference type="InterPro" id="IPR012175">
    <property type="entry name" value="Xanth_DH_ssu_bac"/>
</dbReference>
<evidence type="ECO:0000256" key="3">
    <source>
        <dbReference type="ARBA" id="ARBA00022827"/>
    </source>
</evidence>
<evidence type="ECO:0000259" key="5">
    <source>
        <dbReference type="PROSITE" id="PS51387"/>
    </source>
</evidence>
<dbReference type="RefSeq" id="WP_252854459.1">
    <property type="nucleotide sequence ID" value="NZ_JAMXLR010000072.1"/>
</dbReference>
<dbReference type="Pfam" id="PF00941">
    <property type="entry name" value="FAD_binding_5"/>
    <property type="match status" value="1"/>
</dbReference>
<dbReference type="Pfam" id="PF01799">
    <property type="entry name" value="Fer2_2"/>
    <property type="match status" value="1"/>
</dbReference>
<dbReference type="SUPFAM" id="SSF54292">
    <property type="entry name" value="2Fe-2S ferredoxin-like"/>
    <property type="match status" value="1"/>
</dbReference>
<dbReference type="InterPro" id="IPR036884">
    <property type="entry name" value="2Fe-2S-bd_dom_sf"/>
</dbReference>
<dbReference type="PROSITE" id="PS00197">
    <property type="entry name" value="2FE2S_FER_1"/>
    <property type="match status" value="1"/>
</dbReference>
<sequence>MRDSIVLYVNGTRREVGVDAALQTLSDYLRLCYHPPDDERLTGTKIACSEGDCGACTVLMGTPNESGTSIEYQSVDSCIAFVFQMDGCHVVTVEGLRNAGGLTGIQQAMVDCHGSQCGFCTPGFVMAMHSMVEEHHQQGSQASHLEEDEIRLGLSGNLCRCTGYLQILQAATAVDLKTAVAMEQLFESQAMLEELVRLSRSSVCIKPTKGDPRAVAVPRSLPDLLQFRTDYPNARLVAGATDVGVQYNHGRYEPQQVIATSKVPEMQTLGIEDGELVCGGAATWSEVDKVIADRLPELHQVLLRFGSPQVRHLGTIAGNLANASPIADSIPFLFVAESSLILASRRGRREVPICDFYQGYKQVDLAGDEVIESVRTPLPPGEVAIKLYKISKRRDMDISTVTAAFWLELDGEQITEARVAVGGVGPTVVRLPQAEDSLAGKPLALATLAQAGRIARGLVQPISDVRGSADYRSQLIENLFAKCYYDLSSTLSVPVS</sequence>
<dbReference type="Gene3D" id="1.10.150.120">
    <property type="entry name" value="[2Fe-2S]-binding domain"/>
    <property type="match status" value="1"/>
</dbReference>
<dbReference type="PANTHER" id="PTHR45444:SF3">
    <property type="entry name" value="XANTHINE DEHYDROGENASE"/>
    <property type="match status" value="1"/>
</dbReference>
<dbReference type="Gene3D" id="3.30.43.10">
    <property type="entry name" value="Uridine Diphospho-n-acetylenolpyruvylglucosamine Reductase, domain 2"/>
    <property type="match status" value="1"/>
</dbReference>
<dbReference type="Pfam" id="PF03450">
    <property type="entry name" value="CO_deh_flav_C"/>
    <property type="match status" value="1"/>
</dbReference>